<evidence type="ECO:0008006" key="3">
    <source>
        <dbReference type="Google" id="ProtNLM"/>
    </source>
</evidence>
<sequence>MSLATVNNPPTRFELQLLAPLGFEDSGITLYDIIHNSLVLRHVVSYLPVSSIVNLAATSRAFRALVLETPGVFRHLALSHIKAVQFEIDKIDHGGEIWRNVQLDENLTEDDFYSGPLRGIFSTLRRQNILQNVQTLVLDGLSVTSELCHEIINDASFNVRILSIREVKNLNHGKLRQTLQYACRPTRRAGSPKLQALYVFGSRDMLTAALQSDASGMSISAGWNQKSQSALASSLQHQGDVWWHEKGRMLPRPVSQDWASCMLACQGIVAFDAVLCHGPRHRNSPAYRGGSDLDSAPAVATYSLAGCEGCHGAPEGLIHSDGSDVANLPLLSPLPILSSSLRAATKPREPCSSFVPRCMDCIRERYCLGCDKWWCESCYEHPGQSSGITIVDDETVNSFGDLDLAAPTMKLKVRNGFCPLCSRVSSQEEKANADQASLEDRPLEFPRLSKSCWECGSNCETCINSTQRVCKKCCAGYCLIHNEGCSLNHVSCPTATSRAESHGFS</sequence>
<dbReference type="CDD" id="cd09917">
    <property type="entry name" value="F-box_SF"/>
    <property type="match status" value="1"/>
</dbReference>
<evidence type="ECO:0000313" key="2">
    <source>
        <dbReference type="Proteomes" id="UP001642720"/>
    </source>
</evidence>
<dbReference type="InterPro" id="IPR036047">
    <property type="entry name" value="F-box-like_dom_sf"/>
</dbReference>
<reference evidence="1 2" key="1">
    <citation type="submission" date="2018-01" db="EMBL/GenBank/DDBJ databases">
        <title>Genome characterization of the sugarcane-associated fungus Trichoderma ghanense CCMA-1212 and their application in lignocelulose bioconversion.</title>
        <authorList>
            <person name="Steindorff A.S."/>
            <person name="Mendes T.D."/>
            <person name="Vilela E.S.D."/>
            <person name="Rodrigues D.S."/>
            <person name="Formighieri E.F."/>
            <person name="Melo I.S."/>
            <person name="Favaro L.C.L."/>
        </authorList>
    </citation>
    <scope>NUCLEOTIDE SEQUENCE [LARGE SCALE GENOMIC DNA]</scope>
    <source>
        <strain evidence="1 2">CCMA-1212</strain>
    </source>
</reference>
<keyword evidence="2" id="KW-1185">Reference proteome</keyword>
<dbReference type="Proteomes" id="UP001642720">
    <property type="component" value="Unassembled WGS sequence"/>
</dbReference>
<proteinExistence type="predicted"/>
<dbReference type="EMBL" id="PPTA01000001">
    <property type="protein sequence ID" value="TFB07000.1"/>
    <property type="molecule type" value="Genomic_DNA"/>
</dbReference>
<organism evidence="1 2">
    <name type="scientific">Trichoderma ghanense</name>
    <dbReference type="NCBI Taxonomy" id="65468"/>
    <lineage>
        <taxon>Eukaryota</taxon>
        <taxon>Fungi</taxon>
        <taxon>Dikarya</taxon>
        <taxon>Ascomycota</taxon>
        <taxon>Pezizomycotina</taxon>
        <taxon>Sordariomycetes</taxon>
        <taxon>Hypocreomycetidae</taxon>
        <taxon>Hypocreales</taxon>
        <taxon>Hypocreaceae</taxon>
        <taxon>Trichoderma</taxon>
    </lineage>
</organism>
<dbReference type="SUPFAM" id="SSF81383">
    <property type="entry name" value="F-box domain"/>
    <property type="match status" value="1"/>
</dbReference>
<protein>
    <recommendedName>
        <fullName evidence="3">F-box domain-containing protein</fullName>
    </recommendedName>
</protein>
<name>A0ABY2HI75_9HYPO</name>
<dbReference type="GeneID" id="300572179"/>
<evidence type="ECO:0000313" key="1">
    <source>
        <dbReference type="EMBL" id="TFB07000.1"/>
    </source>
</evidence>
<accession>A0ABY2HI75</accession>
<comment type="caution">
    <text evidence="1">The sequence shown here is derived from an EMBL/GenBank/DDBJ whole genome shotgun (WGS) entry which is preliminary data.</text>
</comment>
<dbReference type="RefSeq" id="XP_073563201.1">
    <property type="nucleotide sequence ID" value="XM_073697729.1"/>
</dbReference>
<gene>
    <name evidence="1" type="ORF">CCMA1212_000252</name>
</gene>